<evidence type="ECO:0000259" key="7">
    <source>
        <dbReference type="PROSITE" id="PS50075"/>
    </source>
</evidence>
<proteinExistence type="predicted"/>
<dbReference type="Pfam" id="PF00550">
    <property type="entry name" value="PP-binding"/>
    <property type="match status" value="1"/>
</dbReference>
<dbReference type="InterPro" id="IPR045851">
    <property type="entry name" value="AMP-bd_C_sf"/>
</dbReference>
<dbReference type="Pfam" id="PF00282">
    <property type="entry name" value="Pyridoxal_deC"/>
    <property type="match status" value="1"/>
</dbReference>
<gene>
    <name evidence="8" type="ORF">LNQ34_13935</name>
</gene>
<dbReference type="SUPFAM" id="SSF53383">
    <property type="entry name" value="PLP-dependent transferases"/>
    <property type="match status" value="1"/>
</dbReference>
<comment type="caution">
    <text evidence="8">The sequence shown here is derived from an EMBL/GenBank/DDBJ whole genome shotgun (WGS) entry which is preliminary data.</text>
</comment>
<dbReference type="InterPro" id="IPR015421">
    <property type="entry name" value="PyrdxlP-dep_Trfase_major"/>
</dbReference>
<dbReference type="Gene3D" id="1.10.1200.10">
    <property type="entry name" value="ACP-like"/>
    <property type="match status" value="1"/>
</dbReference>
<dbReference type="SUPFAM" id="SSF47336">
    <property type="entry name" value="ACP-like"/>
    <property type="match status" value="1"/>
</dbReference>
<evidence type="ECO:0000313" key="8">
    <source>
        <dbReference type="EMBL" id="MCC9018866.1"/>
    </source>
</evidence>
<evidence type="ECO:0000256" key="6">
    <source>
        <dbReference type="ARBA" id="ARBA00023239"/>
    </source>
</evidence>
<dbReference type="Gene3D" id="3.30.559.10">
    <property type="entry name" value="Chloramphenicol acetyltransferase-like domain"/>
    <property type="match status" value="1"/>
</dbReference>
<dbReference type="Pfam" id="PF00668">
    <property type="entry name" value="Condensation"/>
    <property type="match status" value="1"/>
</dbReference>
<evidence type="ECO:0000256" key="5">
    <source>
        <dbReference type="ARBA" id="ARBA00022898"/>
    </source>
</evidence>
<dbReference type="PANTHER" id="PTHR45527:SF1">
    <property type="entry name" value="FATTY ACID SYNTHASE"/>
    <property type="match status" value="1"/>
</dbReference>
<comment type="cofactor">
    <cofactor evidence="1">
        <name>pyridoxal 5'-phosphate</name>
        <dbReference type="ChEBI" id="CHEBI:597326"/>
    </cofactor>
</comment>
<dbReference type="InterPro" id="IPR023213">
    <property type="entry name" value="CAT-like_dom_sf"/>
</dbReference>
<protein>
    <submittedName>
        <fullName evidence="8">Aminotransferase class V-fold PLP-dependent enzyme</fullName>
    </submittedName>
</protein>
<dbReference type="InterPro" id="IPR000873">
    <property type="entry name" value="AMP-dep_synth/lig_dom"/>
</dbReference>
<dbReference type="InterPro" id="IPR042099">
    <property type="entry name" value="ANL_N_sf"/>
</dbReference>
<dbReference type="InterPro" id="IPR001242">
    <property type="entry name" value="Condensation_dom"/>
</dbReference>
<dbReference type="Gene3D" id="3.40.640.10">
    <property type="entry name" value="Type I PLP-dependent aspartate aminotransferase-like (Major domain)"/>
    <property type="match status" value="1"/>
</dbReference>
<dbReference type="SUPFAM" id="SSF56801">
    <property type="entry name" value="Acetyl-CoA synthetase-like"/>
    <property type="match status" value="2"/>
</dbReference>
<dbReference type="EMBL" id="JAJJMN010000001">
    <property type="protein sequence ID" value="MCC9018866.1"/>
    <property type="molecule type" value="Genomic_DNA"/>
</dbReference>
<keyword evidence="9" id="KW-1185">Reference proteome</keyword>
<dbReference type="PIRSF" id="PIRSF001617">
    <property type="entry name" value="Alpha-AR"/>
    <property type="match status" value="1"/>
</dbReference>
<dbReference type="InterPro" id="IPR009081">
    <property type="entry name" value="PP-bd_ACP"/>
</dbReference>
<keyword evidence="4" id="KW-0597">Phosphoprotein</keyword>
<evidence type="ECO:0000256" key="4">
    <source>
        <dbReference type="ARBA" id="ARBA00022553"/>
    </source>
</evidence>
<dbReference type="CDD" id="cd19531">
    <property type="entry name" value="LCL_NRPS-like"/>
    <property type="match status" value="1"/>
</dbReference>
<dbReference type="PROSITE" id="PS00455">
    <property type="entry name" value="AMP_BINDING"/>
    <property type="match status" value="1"/>
</dbReference>
<sequence>MENIAYLIKDLRSRGIGVTLSGDDLEISQLKEEIDTDTINFIRNNKERLVNYLRSFSSQDSFSEIPNAPSLSSYPISDAQRRLWVLSQFEEGTVAYNMPSRIVLNGDYNIEMFKQAIQAAIDRHEILRTVFKENSAGVVHQHILTPEALNFKVDYKDFRILGNESAAAIDLYIEEDKQLKFDLENGPLIRASLLQMTDDSYTFYYNMHHIISDGWSMKVLSNDVLAFYNHYVNKTPLELSELRIQYKDYSAWQLSQLETASYKASKEYWNDLLSGSISTIDLPSTKKRPLFKTNRGQKISTFVSKDTTSKLKLYCNQQGGTPFMGLLSALNVLIYRYTNTNNIVIGSPIAGREHVELKNQIGFYTNTLALRNELNPSDSFNSVFNLVKQNTLNAYTHQSYPFDRLVEDLQVKHNTSRNSFFDIMMVFQNFDHDTADFDWKEEKEKEIVDLGVSSPKFDIDITFEIVGGHLKIDLEYNTDVYEYEVIAKFVNHFKQLLKNIFDQPEKEISKIELLSEKEKQEQLYESNDTKAVYPKGENIISLFEAQVKKTPNKTAVIYKDIKLSYSDLEEKSDAYAVYLTSMFNVKYGDRIVVTLPHDEHLLAVLLAVKKTGAIYVPIDLETPQSRIDFIKEDSESTIVIDENLLLEMNAFENKGRKFVKPQPTYDNEIEFLIYTSGSTGIPKGILIKSESVCNRLYWMWNNYPFQETEICCAKTSISFVDHIWELYGPLLKGIPSAFFKKSEILDIRGFIKSLQENKVTRIVLVPSLLRALLAHPALCKEELKLLNVWISSGASLKKSDVQHFYAVHQRGDVRLLNIYGSTEVTADATYYDTYEDYNHYKDFKLFEYTSDDKIEALISQHDVASKIVSEDFQSLLDLKNFKDVGLDSQYNPDAYLKFVATEVIPNVVNVSKPSFIGHMTSPIPKIIREMNALIVALNQNQVKIETSMVATLIEKQVIGIFHNLVYANDLKFYDDFVQNADQALGVITNGGTMSNLMAINYSLNNLLGPKEGFSGIKKEGLLAALRAYDFDRVVLLGSDWCHYSFGKALKLLGLGTDAFISIDYEGKEAAALETEIVSLIAKLREEKCLILGLVGIAGTTESGNIDPLEILGKIANHHNIHYHVDAAFGGSFLTDDTLKLKMKGIELADSVSICAHKQLYIPIGLSVCVFKDPNFVNSSENNTHYQARKGSYDLGKYTIEGSKNFMSFALHAVFKIFGKEGFAQVIRHNYATAQFFAQAIDKHPDFDLVFKPDLNIVLYRYLPKKYRGKESLSNEDLEQINEINLKIQKEQFKQGNSFVSYTQIKKRENEQRHLLFRTVFMNPYTTKEDLLSLLEEQVTIAATIENRLYESHSSVQNESIFIGKPIENVKVYILDEFLNVLPAGVVGEICISGECVSAGYTNTVEDFAAKFIENPFLKGERLFRTGDLGRKWEDGNIEFVGRKDHQIKIRGNRVELGEIENTLCKRKEISQAVITVIENGVSQENELAAYIISSQKEEVMDLRASLKKSLPEYMIPSYFVQLEKFPVLTNGKIDLKALPDPLTEGISTKVAYVAPRNAIEKELVSIWQEVLDKEKIGVLDDFFELGGHSIKGTKLLSQINRAFNVEINIKNLFMSPTIECLAAQIKFIETQEQIKSEKESLTEIEL</sequence>
<evidence type="ECO:0000256" key="2">
    <source>
        <dbReference type="ARBA" id="ARBA00001957"/>
    </source>
</evidence>
<dbReference type="GO" id="GO:0008483">
    <property type="term" value="F:transaminase activity"/>
    <property type="evidence" value="ECO:0007669"/>
    <property type="project" value="UniProtKB-KW"/>
</dbReference>
<dbReference type="Pfam" id="PF00501">
    <property type="entry name" value="AMP-binding"/>
    <property type="match status" value="2"/>
</dbReference>
<keyword evidence="8" id="KW-0032">Aminotransferase</keyword>
<dbReference type="Gene3D" id="3.30.559.30">
    <property type="entry name" value="Nonribosomal peptide synthetase, condensation domain"/>
    <property type="match status" value="1"/>
</dbReference>
<reference evidence="8" key="1">
    <citation type="submission" date="2021-11" db="EMBL/GenBank/DDBJ databases">
        <title>Description of novel Flavobacterium species.</title>
        <authorList>
            <person name="Saticioglu I.B."/>
            <person name="Ay H."/>
            <person name="Altun S."/>
            <person name="Duman M."/>
        </authorList>
    </citation>
    <scope>NUCLEOTIDE SEQUENCE</scope>
    <source>
        <strain evidence="8">F-126</strain>
    </source>
</reference>
<keyword evidence="8" id="KW-0808">Transferase</keyword>
<dbReference type="InterPro" id="IPR020845">
    <property type="entry name" value="AMP-binding_CS"/>
</dbReference>
<name>A0ABS8M214_9FLAO</name>
<keyword evidence="6" id="KW-0456">Lyase</keyword>
<comment type="cofactor">
    <cofactor evidence="2">
        <name>pantetheine 4'-phosphate</name>
        <dbReference type="ChEBI" id="CHEBI:47942"/>
    </cofactor>
</comment>
<dbReference type="Gene3D" id="3.90.1150.170">
    <property type="match status" value="1"/>
</dbReference>
<accession>A0ABS8M214</accession>
<dbReference type="Gene3D" id="3.30.300.30">
    <property type="match status" value="1"/>
</dbReference>
<dbReference type="InterPro" id="IPR002129">
    <property type="entry name" value="PyrdxlP-dep_de-COase"/>
</dbReference>
<evidence type="ECO:0000256" key="3">
    <source>
        <dbReference type="ARBA" id="ARBA00022450"/>
    </source>
</evidence>
<keyword evidence="5" id="KW-0663">Pyridoxal phosphate</keyword>
<dbReference type="Proteomes" id="UP001430700">
    <property type="component" value="Unassembled WGS sequence"/>
</dbReference>
<dbReference type="PROSITE" id="PS00012">
    <property type="entry name" value="PHOSPHOPANTETHEINE"/>
    <property type="match status" value="1"/>
</dbReference>
<feature type="domain" description="Carrier" evidence="7">
    <location>
        <begin position="1554"/>
        <end position="1629"/>
    </location>
</feature>
<keyword evidence="3" id="KW-0596">Phosphopantetheine</keyword>
<dbReference type="InterPro" id="IPR036736">
    <property type="entry name" value="ACP-like_sf"/>
</dbReference>
<dbReference type="PANTHER" id="PTHR45527">
    <property type="entry name" value="NONRIBOSOMAL PEPTIDE SYNTHETASE"/>
    <property type="match status" value="1"/>
</dbReference>
<dbReference type="InterPro" id="IPR006162">
    <property type="entry name" value="Ppantetheine_attach_site"/>
</dbReference>
<dbReference type="SUPFAM" id="SSF52777">
    <property type="entry name" value="CoA-dependent acyltransferases"/>
    <property type="match status" value="2"/>
</dbReference>
<dbReference type="Gene3D" id="3.40.50.12780">
    <property type="entry name" value="N-terminal domain of ligase-like"/>
    <property type="match status" value="2"/>
</dbReference>
<dbReference type="PROSITE" id="PS50075">
    <property type="entry name" value="CARRIER"/>
    <property type="match status" value="1"/>
</dbReference>
<evidence type="ECO:0000313" key="9">
    <source>
        <dbReference type="Proteomes" id="UP001430700"/>
    </source>
</evidence>
<dbReference type="InterPro" id="IPR015424">
    <property type="entry name" value="PyrdxlP-dep_Trfase"/>
</dbReference>
<dbReference type="RefSeq" id="WP_230000170.1">
    <property type="nucleotide sequence ID" value="NZ_JAJJMN010000001.1"/>
</dbReference>
<evidence type="ECO:0000256" key="1">
    <source>
        <dbReference type="ARBA" id="ARBA00001933"/>
    </source>
</evidence>
<organism evidence="8 9">
    <name type="scientific">Flavobacterium lipolyticum</name>
    <dbReference type="NCBI Taxonomy" id="2893754"/>
    <lineage>
        <taxon>Bacteria</taxon>
        <taxon>Pseudomonadati</taxon>
        <taxon>Bacteroidota</taxon>
        <taxon>Flavobacteriia</taxon>
        <taxon>Flavobacteriales</taxon>
        <taxon>Flavobacteriaceae</taxon>
        <taxon>Flavobacterium</taxon>
    </lineage>
</organism>